<keyword evidence="3 4" id="KW-0326">Glycosidase</keyword>
<evidence type="ECO:0000313" key="7">
    <source>
        <dbReference type="EMBL" id="KAK9228766.1"/>
    </source>
</evidence>
<accession>A0AAP0R2U5</accession>
<dbReference type="Pfam" id="PF00251">
    <property type="entry name" value="Glyco_hydro_32N"/>
    <property type="match status" value="1"/>
</dbReference>
<protein>
    <recommendedName>
        <fullName evidence="9">Beta-fructofuranosidase</fullName>
    </recommendedName>
</protein>
<dbReference type="Gene3D" id="2.60.120.560">
    <property type="entry name" value="Exo-inulinase, domain 1"/>
    <property type="match status" value="1"/>
</dbReference>
<dbReference type="Proteomes" id="UP001428341">
    <property type="component" value="Unassembled WGS sequence"/>
</dbReference>
<reference evidence="7 8" key="1">
    <citation type="submission" date="2024-05" db="EMBL/GenBank/DDBJ databases">
        <title>Haplotype-resolved chromosome-level genome assembly of Huyou (Citrus changshanensis).</title>
        <authorList>
            <person name="Miao C."/>
            <person name="Chen W."/>
            <person name="Wu Y."/>
            <person name="Wang L."/>
            <person name="Zhao S."/>
            <person name="Grierson D."/>
            <person name="Xu C."/>
            <person name="Chen K."/>
        </authorList>
    </citation>
    <scope>NUCLEOTIDE SEQUENCE [LARGE SCALE GENOMIC DNA]</scope>
    <source>
        <strain evidence="7">01-14</strain>
        <tissue evidence="7">Leaf</tissue>
    </source>
</reference>
<dbReference type="InterPro" id="IPR023296">
    <property type="entry name" value="Glyco_hydro_beta-prop_sf"/>
</dbReference>
<dbReference type="GO" id="GO:0016798">
    <property type="term" value="F:hydrolase activity, acting on glycosyl bonds"/>
    <property type="evidence" value="ECO:0007669"/>
    <property type="project" value="UniProtKB-KW"/>
</dbReference>
<name>A0AAP0R2U5_9ROSI</name>
<dbReference type="InterPro" id="IPR050551">
    <property type="entry name" value="Fructan_Metab_Enzymes"/>
</dbReference>
<dbReference type="EMBL" id="JBCGBO010000001">
    <property type="protein sequence ID" value="KAK9228766.1"/>
    <property type="molecule type" value="Genomic_DNA"/>
</dbReference>
<dbReference type="SUPFAM" id="SSF49899">
    <property type="entry name" value="Concanavalin A-like lectins/glucanases"/>
    <property type="match status" value="1"/>
</dbReference>
<evidence type="ECO:0008006" key="9">
    <source>
        <dbReference type="Google" id="ProtNLM"/>
    </source>
</evidence>
<dbReference type="Pfam" id="PF08244">
    <property type="entry name" value="Glyco_hydro_32C"/>
    <property type="match status" value="1"/>
</dbReference>
<comment type="caution">
    <text evidence="7">The sequence shown here is derived from an EMBL/GenBank/DDBJ whole genome shotgun (WGS) entry which is preliminary data.</text>
</comment>
<evidence type="ECO:0000256" key="1">
    <source>
        <dbReference type="ARBA" id="ARBA00009902"/>
    </source>
</evidence>
<dbReference type="InterPro" id="IPR013189">
    <property type="entry name" value="Glyco_hydro_32_C"/>
</dbReference>
<gene>
    <name evidence="7" type="ORF">WN944_021722</name>
</gene>
<dbReference type="InterPro" id="IPR013148">
    <property type="entry name" value="Glyco_hydro_32_N"/>
</dbReference>
<dbReference type="InterPro" id="IPR013320">
    <property type="entry name" value="ConA-like_dom_sf"/>
</dbReference>
<evidence type="ECO:0000256" key="2">
    <source>
        <dbReference type="ARBA" id="ARBA00022801"/>
    </source>
</evidence>
<evidence type="ECO:0000313" key="8">
    <source>
        <dbReference type="Proteomes" id="UP001428341"/>
    </source>
</evidence>
<sequence length="202" mass="22874">MDQAYSEIQPLLGLVLIRWRMIMGSQIMDQGLAVLYRSKDFVHWVKVENPPTLSAKLECGSVRIFFGYTIGTYNVTTDKYIPEEGSMKGVSGLRYDYGQFYASKTFFDSAKNRRILWGWINESCIQFVASMWSSLDNDNDKTTNGTFLNVDPVHEKLSRGSLINHSTVESFGVGGKACITARVYPILATDDRAQRYAFNYGN</sequence>
<dbReference type="AlphaFoldDB" id="A0AAP0R2U5"/>
<comment type="similarity">
    <text evidence="1 4">Belongs to the glycosyl hydrolase 32 family.</text>
</comment>
<organism evidence="7 8">
    <name type="scientific">Citrus x changshan-huyou</name>
    <dbReference type="NCBI Taxonomy" id="2935761"/>
    <lineage>
        <taxon>Eukaryota</taxon>
        <taxon>Viridiplantae</taxon>
        <taxon>Streptophyta</taxon>
        <taxon>Embryophyta</taxon>
        <taxon>Tracheophyta</taxon>
        <taxon>Spermatophyta</taxon>
        <taxon>Magnoliopsida</taxon>
        <taxon>eudicotyledons</taxon>
        <taxon>Gunneridae</taxon>
        <taxon>Pentapetalae</taxon>
        <taxon>rosids</taxon>
        <taxon>malvids</taxon>
        <taxon>Sapindales</taxon>
        <taxon>Rutaceae</taxon>
        <taxon>Aurantioideae</taxon>
        <taxon>Citrus</taxon>
    </lineage>
</organism>
<keyword evidence="2 4" id="KW-0378">Hydrolase</keyword>
<evidence type="ECO:0000256" key="3">
    <source>
        <dbReference type="ARBA" id="ARBA00023295"/>
    </source>
</evidence>
<dbReference type="SUPFAM" id="SSF75005">
    <property type="entry name" value="Arabinanase/levansucrase/invertase"/>
    <property type="match status" value="1"/>
</dbReference>
<feature type="domain" description="Glycosyl hydrolase family 32 N-terminal" evidence="5">
    <location>
        <begin position="67"/>
        <end position="134"/>
    </location>
</feature>
<evidence type="ECO:0000259" key="6">
    <source>
        <dbReference type="Pfam" id="PF08244"/>
    </source>
</evidence>
<feature type="domain" description="Glycosyl hydrolase family 32 C-terminal" evidence="6">
    <location>
        <begin position="149"/>
        <end position="188"/>
    </location>
</feature>
<evidence type="ECO:0000259" key="5">
    <source>
        <dbReference type="Pfam" id="PF00251"/>
    </source>
</evidence>
<evidence type="ECO:0000256" key="4">
    <source>
        <dbReference type="RuleBase" id="RU362110"/>
    </source>
</evidence>
<dbReference type="PANTHER" id="PTHR31953">
    <property type="entry name" value="BETA-FRUCTOFURANOSIDASE, INSOLUBLE ISOENZYME CWINV1-RELATED"/>
    <property type="match status" value="1"/>
</dbReference>
<proteinExistence type="inferred from homology"/>
<keyword evidence="8" id="KW-1185">Reference proteome</keyword>